<dbReference type="OrthoDB" id="2357150at2759"/>
<dbReference type="AlphaFoldDB" id="A0A183IIY1"/>
<dbReference type="GO" id="GO:0008270">
    <property type="term" value="F:zinc ion binding"/>
    <property type="evidence" value="ECO:0007669"/>
    <property type="project" value="UniProtKB-KW"/>
</dbReference>
<keyword evidence="6" id="KW-0732">Signal</keyword>
<dbReference type="CDD" id="cd13179">
    <property type="entry name" value="RanBD_RanBP1"/>
    <property type="match status" value="1"/>
</dbReference>
<dbReference type="Proteomes" id="UP000270296">
    <property type="component" value="Unassembled WGS sequence"/>
</dbReference>
<dbReference type="PROSITE" id="PS01358">
    <property type="entry name" value="ZF_RANBP2_1"/>
    <property type="match status" value="1"/>
</dbReference>
<evidence type="ECO:0000259" key="7">
    <source>
        <dbReference type="PROSITE" id="PS50196"/>
    </source>
</evidence>
<evidence type="ECO:0000313" key="9">
    <source>
        <dbReference type="EMBL" id="VDP01640.1"/>
    </source>
</evidence>
<dbReference type="InterPro" id="IPR045256">
    <property type="entry name" value="RanBP1_RanBD"/>
</dbReference>
<dbReference type="PROSITE" id="PS50199">
    <property type="entry name" value="ZF_RANBP2_2"/>
    <property type="match status" value="1"/>
</dbReference>
<dbReference type="InterPro" id="IPR001876">
    <property type="entry name" value="Znf_RanBP2"/>
</dbReference>
<feature type="compositionally biased region" description="Basic and acidic residues" evidence="5">
    <location>
        <begin position="386"/>
        <end position="410"/>
    </location>
</feature>
<dbReference type="InterPro" id="IPR000156">
    <property type="entry name" value="Ran_bind_dom"/>
</dbReference>
<sequence length="581" mass="63885">MRYNIHVVPALISAFVVILSDQGCAVEGASHSKSLKARVRVPVGSLVGTDYTLCQLFSKYRPSTDSVKSETSTENTVIDGETDASTYEPNVEFEPVIPLPQLVEVKTGEEDETCRAKLYRFCSEPAEFKERGIGDLKILKHPVTGKVRVVMRREQVFKLCANHYLSSDMKLVPMSKKPNAFTWVCNDFSEGVIQRELFAAKFKAEKDAEAFKKCFEECAASLGENATLSNVKRVEKVADKTDHSSVAPASCNLMDKFKPNPGSWTCSTCLVSNDANAVACCCCGNVKTGAPKTTESKQEHAVSATTTDATPKSCLFSFSSQNTAQASRFSFGFAKETSGETAKPKGQSTSHPDSTTKADFSFGNTLGPAKSATGPLSFSFGTPRSNAEENSSKEKDTSHGKTDEPDKEDSAECSGNTDAYFEPVVSLPEVVVKTGEEHEVEAFKMPAKLFRFVEKEWKERCVGELRLLKHNDTGNVRVVMRQDQSLKVCLNHYLPPSVPLAHRNDRSWMWGANDFSDGITKEELFCAKFRTKAEADLFQSEWDKLCKGLPPISKTADLLSTIKNEQKSTASNTGSKLNDRN</sequence>
<feature type="compositionally biased region" description="Polar residues" evidence="5">
    <location>
        <begin position="374"/>
        <end position="385"/>
    </location>
</feature>
<evidence type="ECO:0000256" key="5">
    <source>
        <dbReference type="SAM" id="MobiDB-lite"/>
    </source>
</evidence>
<evidence type="ECO:0000256" key="2">
    <source>
        <dbReference type="ARBA" id="ARBA00022771"/>
    </source>
</evidence>
<feature type="domain" description="RanBD1" evidence="7">
    <location>
        <begin position="420"/>
        <end position="544"/>
    </location>
</feature>
<feature type="signal peptide" evidence="6">
    <location>
        <begin position="1"/>
        <end position="25"/>
    </location>
</feature>
<dbReference type="GO" id="GO:0005096">
    <property type="term" value="F:GTPase activator activity"/>
    <property type="evidence" value="ECO:0007669"/>
    <property type="project" value="TreeGrafter"/>
</dbReference>
<evidence type="ECO:0000256" key="6">
    <source>
        <dbReference type="SAM" id="SignalP"/>
    </source>
</evidence>
<dbReference type="GO" id="GO:0005643">
    <property type="term" value="C:nuclear pore"/>
    <property type="evidence" value="ECO:0007669"/>
    <property type="project" value="TreeGrafter"/>
</dbReference>
<feature type="region of interest" description="Disordered" evidence="5">
    <location>
        <begin position="65"/>
        <end position="84"/>
    </location>
</feature>
<feature type="region of interest" description="Disordered" evidence="5">
    <location>
        <begin position="336"/>
        <end position="415"/>
    </location>
</feature>
<protein>
    <submittedName>
        <fullName evidence="11">RanBD1 domain-containing protein</fullName>
    </submittedName>
</protein>
<dbReference type="PANTHER" id="PTHR23138:SF179">
    <property type="entry name" value="NUCLEAR PORE COMPLEX PROTEIN"/>
    <property type="match status" value="1"/>
</dbReference>
<dbReference type="GO" id="GO:0005737">
    <property type="term" value="C:cytoplasm"/>
    <property type="evidence" value="ECO:0007669"/>
    <property type="project" value="TreeGrafter"/>
</dbReference>
<feature type="compositionally biased region" description="Polar residues" evidence="5">
    <location>
        <begin position="346"/>
        <end position="364"/>
    </location>
</feature>
<dbReference type="SMART" id="SM00160">
    <property type="entry name" value="RanBD"/>
    <property type="match status" value="2"/>
</dbReference>
<dbReference type="InterPro" id="IPR011993">
    <property type="entry name" value="PH-like_dom_sf"/>
</dbReference>
<keyword evidence="1" id="KW-0479">Metal-binding</keyword>
<name>A0A183IIY1_9BILA</name>
<keyword evidence="2 4" id="KW-0863">Zinc-finger</keyword>
<feature type="chain" id="PRO_5043140060" evidence="6">
    <location>
        <begin position="26"/>
        <end position="581"/>
    </location>
</feature>
<dbReference type="Pfam" id="PF00638">
    <property type="entry name" value="Ran_BP1"/>
    <property type="match status" value="2"/>
</dbReference>
<evidence type="ECO:0000313" key="10">
    <source>
        <dbReference type="Proteomes" id="UP000270296"/>
    </source>
</evidence>
<reference evidence="9 10" key="2">
    <citation type="submission" date="2018-11" db="EMBL/GenBank/DDBJ databases">
        <authorList>
            <consortium name="Pathogen Informatics"/>
        </authorList>
    </citation>
    <scope>NUCLEOTIDE SEQUENCE [LARGE SCALE GENOMIC DNA]</scope>
</reference>
<keyword evidence="10" id="KW-1185">Reference proteome</keyword>
<dbReference type="Gene3D" id="4.10.1060.10">
    <property type="entry name" value="Zinc finger, RanBP2-type"/>
    <property type="match status" value="1"/>
</dbReference>
<evidence type="ECO:0000256" key="1">
    <source>
        <dbReference type="ARBA" id="ARBA00022723"/>
    </source>
</evidence>
<reference evidence="11" key="1">
    <citation type="submission" date="2016-06" db="UniProtKB">
        <authorList>
            <consortium name="WormBaseParasite"/>
        </authorList>
    </citation>
    <scope>IDENTIFICATION</scope>
</reference>
<proteinExistence type="predicted"/>
<dbReference type="WBParaSite" id="SBAD_0000374101-mRNA-1">
    <property type="protein sequence ID" value="SBAD_0000374101-mRNA-1"/>
    <property type="gene ID" value="SBAD_0000374101"/>
</dbReference>
<evidence type="ECO:0000313" key="11">
    <source>
        <dbReference type="WBParaSite" id="SBAD_0000374101-mRNA-1"/>
    </source>
</evidence>
<gene>
    <name evidence="9" type="ORF">SBAD_LOCUS3577</name>
</gene>
<accession>A0A183IIY1</accession>
<dbReference type="SUPFAM" id="SSF50729">
    <property type="entry name" value="PH domain-like"/>
    <property type="match status" value="2"/>
</dbReference>
<feature type="domain" description="RanBP2-type" evidence="8">
    <location>
        <begin position="260"/>
        <end position="289"/>
    </location>
</feature>
<dbReference type="FunFam" id="2.30.29.30:FF:000018">
    <property type="entry name" value="E3 SUMO-protein ligase RanBP2"/>
    <property type="match status" value="1"/>
</dbReference>
<organism evidence="11">
    <name type="scientific">Soboliphyme baturini</name>
    <dbReference type="NCBI Taxonomy" id="241478"/>
    <lineage>
        <taxon>Eukaryota</taxon>
        <taxon>Metazoa</taxon>
        <taxon>Ecdysozoa</taxon>
        <taxon>Nematoda</taxon>
        <taxon>Enoplea</taxon>
        <taxon>Dorylaimia</taxon>
        <taxon>Dioctophymatida</taxon>
        <taxon>Dioctophymatoidea</taxon>
        <taxon>Soboliphymatidae</taxon>
        <taxon>Soboliphyme</taxon>
    </lineage>
</organism>
<dbReference type="InterPro" id="IPR045255">
    <property type="entry name" value="RanBP1-like"/>
</dbReference>
<feature type="compositionally biased region" description="Polar residues" evidence="5">
    <location>
        <begin position="65"/>
        <end position="76"/>
    </location>
</feature>
<evidence type="ECO:0000259" key="8">
    <source>
        <dbReference type="PROSITE" id="PS50199"/>
    </source>
</evidence>
<feature type="domain" description="RanBD1" evidence="7">
    <location>
        <begin position="92"/>
        <end position="224"/>
    </location>
</feature>
<keyword evidence="3" id="KW-0862">Zinc</keyword>
<evidence type="ECO:0000256" key="4">
    <source>
        <dbReference type="PROSITE-ProRule" id="PRU00322"/>
    </source>
</evidence>
<dbReference type="GO" id="GO:0006913">
    <property type="term" value="P:nucleocytoplasmic transport"/>
    <property type="evidence" value="ECO:0007669"/>
    <property type="project" value="InterPro"/>
</dbReference>
<dbReference type="EMBL" id="UZAM01007825">
    <property type="protein sequence ID" value="VDP01640.1"/>
    <property type="molecule type" value="Genomic_DNA"/>
</dbReference>
<dbReference type="PANTHER" id="PTHR23138">
    <property type="entry name" value="RAN BINDING PROTEIN"/>
    <property type="match status" value="1"/>
</dbReference>
<dbReference type="PROSITE" id="PS50196">
    <property type="entry name" value="RANBD1"/>
    <property type="match status" value="2"/>
</dbReference>
<evidence type="ECO:0000256" key="3">
    <source>
        <dbReference type="ARBA" id="ARBA00022833"/>
    </source>
</evidence>
<dbReference type="Gene3D" id="2.30.29.30">
    <property type="entry name" value="Pleckstrin-homology domain (PH domain)/Phosphotyrosine-binding domain (PTB)"/>
    <property type="match status" value="2"/>
</dbReference>